<keyword evidence="6 7" id="KW-0472">Membrane</keyword>
<proteinExistence type="inferred from homology"/>
<feature type="transmembrane region" description="Helical" evidence="7">
    <location>
        <begin position="192"/>
        <end position="208"/>
    </location>
</feature>
<protein>
    <submittedName>
        <fullName evidence="8">Oxidoreductase</fullName>
    </submittedName>
</protein>
<comment type="caution">
    <text evidence="8">The sequence shown here is derived from an EMBL/GenBank/DDBJ whole genome shotgun (WGS) entry which is preliminary data.</text>
</comment>
<gene>
    <name evidence="8" type="ORF">QE424_002338</name>
</gene>
<evidence type="ECO:0000313" key="8">
    <source>
        <dbReference type="EMBL" id="MDQ1109179.1"/>
    </source>
</evidence>
<dbReference type="Pfam" id="PF07681">
    <property type="entry name" value="DoxX"/>
    <property type="match status" value="1"/>
</dbReference>
<accession>A0AAP5AIF3</accession>
<dbReference type="AlphaFoldDB" id="A0AAP5AIF3"/>
<evidence type="ECO:0000256" key="1">
    <source>
        <dbReference type="ARBA" id="ARBA00004651"/>
    </source>
</evidence>
<evidence type="ECO:0000256" key="4">
    <source>
        <dbReference type="ARBA" id="ARBA00022692"/>
    </source>
</evidence>
<organism evidence="8 9">
    <name type="scientific">Stenotrophomonas rhizophila</name>
    <dbReference type="NCBI Taxonomy" id="216778"/>
    <lineage>
        <taxon>Bacteria</taxon>
        <taxon>Pseudomonadati</taxon>
        <taxon>Pseudomonadota</taxon>
        <taxon>Gammaproteobacteria</taxon>
        <taxon>Lysobacterales</taxon>
        <taxon>Lysobacteraceae</taxon>
        <taxon>Stenotrophomonas</taxon>
    </lineage>
</organism>
<dbReference type="InterPro" id="IPR051907">
    <property type="entry name" value="DoxX-like_oxidoreductase"/>
</dbReference>
<reference evidence="8" key="1">
    <citation type="submission" date="2023-07" db="EMBL/GenBank/DDBJ databases">
        <title>Functional and genomic diversity of the sorghum phyllosphere microbiome.</title>
        <authorList>
            <person name="Shade A."/>
        </authorList>
    </citation>
    <scope>NUCLEOTIDE SEQUENCE</scope>
    <source>
        <strain evidence="8">SORGH_AS_0457</strain>
    </source>
</reference>
<comment type="subcellular location">
    <subcellularLocation>
        <location evidence="1">Cell membrane</location>
        <topology evidence="1">Multi-pass membrane protein</topology>
    </subcellularLocation>
</comment>
<evidence type="ECO:0000313" key="9">
    <source>
        <dbReference type="Proteomes" id="UP001226084"/>
    </source>
</evidence>
<dbReference type="PANTHER" id="PTHR33452:SF7">
    <property type="entry name" value="DOXX FAMILY PROTEIN"/>
    <property type="match status" value="1"/>
</dbReference>
<keyword evidence="4 7" id="KW-0812">Transmembrane</keyword>
<dbReference type="EMBL" id="JAUTAS010000001">
    <property type="protein sequence ID" value="MDQ1109179.1"/>
    <property type="molecule type" value="Genomic_DNA"/>
</dbReference>
<keyword evidence="5 7" id="KW-1133">Transmembrane helix</keyword>
<feature type="transmembrane region" description="Helical" evidence="7">
    <location>
        <begin position="133"/>
        <end position="156"/>
    </location>
</feature>
<dbReference type="Proteomes" id="UP001226084">
    <property type="component" value="Unassembled WGS sequence"/>
</dbReference>
<dbReference type="GO" id="GO:0005886">
    <property type="term" value="C:plasma membrane"/>
    <property type="evidence" value="ECO:0007669"/>
    <property type="project" value="UniProtKB-SubCell"/>
</dbReference>
<feature type="transmembrane region" description="Helical" evidence="7">
    <location>
        <begin position="168"/>
        <end position="186"/>
    </location>
</feature>
<evidence type="ECO:0000256" key="2">
    <source>
        <dbReference type="ARBA" id="ARBA00006679"/>
    </source>
</evidence>
<name>A0AAP5AIF3_9GAMM</name>
<keyword evidence="3" id="KW-1003">Cell membrane</keyword>
<dbReference type="InterPro" id="IPR032808">
    <property type="entry name" value="DoxX"/>
</dbReference>
<evidence type="ECO:0000256" key="3">
    <source>
        <dbReference type="ARBA" id="ARBA00022475"/>
    </source>
</evidence>
<dbReference type="RefSeq" id="WP_307107196.1">
    <property type="nucleotide sequence ID" value="NZ_JAUTAS010000001.1"/>
</dbReference>
<sequence>MHFPRCLASALRPRLDGLGAWLAPLGLRVLLAWEYLESGLEKWRGVNWFDNVQSHFPLPLRWLPAEFNWQAATWIELIGGICLLLGVATRATAALLIGLTVVATAAVHWPAQWDSLASLAQGYAISDQGQGNFKLPLLFIAMLLPLLLQGAGRLSVDGWLRRDPRGRADALAWGGLALVAAWPLAWLLPGPALVLATVGTALLGVAVWHRRHGTVRPLC</sequence>
<evidence type="ECO:0000256" key="5">
    <source>
        <dbReference type="ARBA" id="ARBA00022989"/>
    </source>
</evidence>
<evidence type="ECO:0000256" key="6">
    <source>
        <dbReference type="ARBA" id="ARBA00023136"/>
    </source>
</evidence>
<dbReference type="PANTHER" id="PTHR33452">
    <property type="entry name" value="OXIDOREDUCTASE CATD-RELATED"/>
    <property type="match status" value="1"/>
</dbReference>
<comment type="similarity">
    <text evidence="2">Belongs to the DoxX family.</text>
</comment>
<evidence type="ECO:0000256" key="7">
    <source>
        <dbReference type="SAM" id="Phobius"/>
    </source>
</evidence>